<dbReference type="Gene3D" id="3.90.132.10">
    <property type="entry name" value="Leishmanolysin , domain 2"/>
    <property type="match status" value="1"/>
</dbReference>
<evidence type="ECO:0000256" key="3">
    <source>
        <dbReference type="ARBA" id="ARBA00022723"/>
    </source>
</evidence>
<dbReference type="Pfam" id="PF01457">
    <property type="entry name" value="Peptidase_M8"/>
    <property type="match status" value="2"/>
</dbReference>
<dbReference type="GO" id="GO:0006508">
    <property type="term" value="P:proteolysis"/>
    <property type="evidence" value="ECO:0007669"/>
    <property type="project" value="UniProtKB-KW"/>
</dbReference>
<evidence type="ECO:0000256" key="6">
    <source>
        <dbReference type="ARBA" id="ARBA00023049"/>
    </source>
</evidence>
<dbReference type="Gene3D" id="3.10.170.20">
    <property type="match status" value="1"/>
</dbReference>
<dbReference type="RefSeq" id="XP_022084682.1">
    <property type="nucleotide sequence ID" value="XM_022228990.1"/>
</dbReference>
<keyword evidence="6 9" id="KW-0482">Metalloprotease</keyword>
<dbReference type="GO" id="GO:0016020">
    <property type="term" value="C:membrane"/>
    <property type="evidence" value="ECO:0007669"/>
    <property type="project" value="InterPro"/>
</dbReference>
<keyword evidence="4 10" id="KW-0378">Hydrolase</keyword>
<feature type="domain" description="WAP" evidence="11">
    <location>
        <begin position="625"/>
        <end position="665"/>
    </location>
</feature>
<dbReference type="Gene3D" id="4.10.75.10">
    <property type="entry name" value="Elafin-like"/>
    <property type="match status" value="1"/>
</dbReference>
<dbReference type="GO" id="GO:0046872">
    <property type="term" value="F:metal ion binding"/>
    <property type="evidence" value="ECO:0007669"/>
    <property type="project" value="UniProtKB-KW"/>
</dbReference>
<feature type="active site" evidence="8">
    <location>
        <position position="235"/>
    </location>
</feature>
<reference evidence="13" key="1">
    <citation type="submission" date="2025-08" db="UniProtKB">
        <authorList>
            <consortium name="RefSeq"/>
        </authorList>
    </citation>
    <scope>IDENTIFICATION</scope>
</reference>
<dbReference type="KEGG" id="aplc:110976044"/>
<dbReference type="SUPFAM" id="SSF57256">
    <property type="entry name" value="Elafin-like"/>
    <property type="match status" value="1"/>
</dbReference>
<dbReference type="PANTHER" id="PTHR10942">
    <property type="entry name" value="LEISHMANOLYSIN-LIKE PEPTIDASE"/>
    <property type="match status" value="1"/>
</dbReference>
<comment type="cofactor">
    <cofactor evidence="9 10">
        <name>Zn(2+)</name>
        <dbReference type="ChEBI" id="CHEBI:29105"/>
    </cofactor>
    <text evidence="9 10">Binds 1 zinc ion per subunit.</text>
</comment>
<sequence>MGALVVFLSHLYIFGVVTANVCVNRPPARSEMKHRVHLEQAPGDRLRRRSTSHPLRIHVEYEDDVDALPVATSILVKNDLLPKAVYSISRMLNVKSTSTGPIRLNRACANSHYYTLANDTHEYCSGSCNDVTRCGPVTIPEKHLHACYTCDNTQSNCRKSSGETGPGVADTDFILYVTAENTVDCRIADTTAHASFCQLEASQDRPIAGYINLCPQALTSDPVQRTMQLTTVQHEIIHSLGFTAALYAFYRDSDGNPFTPRDPSGLPPFNESLGLYQWSNRVIKPIKRRDWVVRGGSISHTVNMMVTPNVAREARSHFGCSLLEGMELENNGGYGTKLTHFEKRLLENEAMTGTHTHERVFSRLTLAVLEDTGWYQPNYDMADPLDWGRGLGCDFVTKSCKYWMDTKRDAEESLSPFCDKIREEPFTLTCSVGRASVALCNLHRYDEHLAPQYQYFDSLPGVSSEDVGQYGGTSELADYCPFHQQFNYKETNGAKKSTTCGISSNTPSRSENVAAEYYGMRSACVEHADSWRQAQCDQYQEQQTWGAGCYQYSCSRDGLKITVEGVNHLCSWKGQQIQVSVTSSAYLHTGTIICPACQELCGAACPPEEVPGVTVELTVREPGDEGECPRLAYDTVGICVNDCDNCRSDEKCCSNGCGRTCQKVVVQKSTYEPCPSQAPETIRSKVMLLTSLMSLSFTCILPQFF</sequence>
<evidence type="ECO:0000256" key="10">
    <source>
        <dbReference type="RuleBase" id="RU366077"/>
    </source>
</evidence>
<feature type="signal peptide" evidence="10">
    <location>
        <begin position="1"/>
        <end position="19"/>
    </location>
</feature>
<dbReference type="OMA" id="MVRHHVH"/>
<dbReference type="SMART" id="SM00217">
    <property type="entry name" value="WAP"/>
    <property type="match status" value="1"/>
</dbReference>
<feature type="binding site" evidence="9">
    <location>
        <position position="238"/>
    </location>
    <ligand>
        <name>Zn(2+)</name>
        <dbReference type="ChEBI" id="CHEBI:29105"/>
        <note>catalytic</note>
    </ligand>
</feature>
<evidence type="ECO:0000256" key="8">
    <source>
        <dbReference type="PIRSR" id="PIRSR601577-1"/>
    </source>
</evidence>
<dbReference type="Pfam" id="PF00095">
    <property type="entry name" value="WAP"/>
    <property type="match status" value="1"/>
</dbReference>
<evidence type="ECO:0000256" key="2">
    <source>
        <dbReference type="ARBA" id="ARBA00022670"/>
    </source>
</evidence>
<dbReference type="Gene3D" id="2.10.55.10">
    <property type="entry name" value="Leishmanolysin domain 3"/>
    <property type="match status" value="1"/>
</dbReference>
<dbReference type="GO" id="GO:0004222">
    <property type="term" value="F:metalloendopeptidase activity"/>
    <property type="evidence" value="ECO:0007669"/>
    <property type="project" value="UniProtKB-UniRule"/>
</dbReference>
<evidence type="ECO:0000256" key="1">
    <source>
        <dbReference type="ARBA" id="ARBA00005860"/>
    </source>
</evidence>
<dbReference type="AlphaFoldDB" id="A0A8B7XWP8"/>
<keyword evidence="12" id="KW-1185">Reference proteome</keyword>
<dbReference type="Gene3D" id="2.30.34.10">
    <property type="entry name" value="Leishmanolysin domain 4"/>
    <property type="match status" value="1"/>
</dbReference>
<keyword evidence="10" id="KW-0732">Signal</keyword>
<feature type="binding site" evidence="9">
    <location>
        <position position="340"/>
    </location>
    <ligand>
        <name>Zn(2+)</name>
        <dbReference type="ChEBI" id="CHEBI:29105"/>
        <note>catalytic</note>
    </ligand>
</feature>
<organism evidence="12 13">
    <name type="scientific">Acanthaster planci</name>
    <name type="common">Crown-of-thorns starfish</name>
    <dbReference type="NCBI Taxonomy" id="133434"/>
    <lineage>
        <taxon>Eukaryota</taxon>
        <taxon>Metazoa</taxon>
        <taxon>Echinodermata</taxon>
        <taxon>Eleutherozoa</taxon>
        <taxon>Asterozoa</taxon>
        <taxon>Asteroidea</taxon>
        <taxon>Valvatacea</taxon>
        <taxon>Valvatida</taxon>
        <taxon>Acanthasteridae</taxon>
        <taxon>Acanthaster</taxon>
    </lineage>
</organism>
<evidence type="ECO:0000313" key="13">
    <source>
        <dbReference type="RefSeq" id="XP_022084682.1"/>
    </source>
</evidence>
<feature type="chain" id="PRO_5034985980" description="Leishmanolysin-like peptidase" evidence="10">
    <location>
        <begin position="20"/>
        <end position="705"/>
    </location>
</feature>
<dbReference type="EC" id="3.4.24.-" evidence="10"/>
<evidence type="ECO:0000256" key="9">
    <source>
        <dbReference type="PIRSR" id="PIRSR601577-2"/>
    </source>
</evidence>
<evidence type="ECO:0000256" key="4">
    <source>
        <dbReference type="ARBA" id="ARBA00022801"/>
    </source>
</evidence>
<dbReference type="OrthoDB" id="527990at2759"/>
<dbReference type="SUPFAM" id="SSF55486">
    <property type="entry name" value="Metalloproteases ('zincins'), catalytic domain"/>
    <property type="match status" value="1"/>
</dbReference>
<keyword evidence="2 10" id="KW-0645">Protease</keyword>
<protein>
    <recommendedName>
        <fullName evidence="7 10">Leishmanolysin-like peptidase</fullName>
        <ecNumber evidence="10">3.4.24.-</ecNumber>
    </recommendedName>
</protein>
<keyword evidence="3 9" id="KW-0479">Metal-binding</keyword>
<comment type="similarity">
    <text evidence="1 10">Belongs to the peptidase M8 family.</text>
</comment>
<dbReference type="GO" id="GO:0005737">
    <property type="term" value="C:cytoplasm"/>
    <property type="evidence" value="ECO:0007669"/>
    <property type="project" value="TreeGrafter"/>
</dbReference>
<dbReference type="CDD" id="cd00199">
    <property type="entry name" value="WAP"/>
    <property type="match status" value="1"/>
</dbReference>
<accession>A0A8B7XWP8</accession>
<proteinExistence type="inferred from homology"/>
<name>A0A8B7XWP8_ACAPL</name>
<dbReference type="InterPro" id="IPR008197">
    <property type="entry name" value="WAP_dom"/>
</dbReference>
<dbReference type="PANTHER" id="PTHR10942:SF0">
    <property type="entry name" value="LEISHMANOLYSIN-LIKE PEPTIDASE"/>
    <property type="match status" value="1"/>
</dbReference>
<evidence type="ECO:0000256" key="7">
    <source>
        <dbReference type="ARBA" id="ARBA00039717"/>
    </source>
</evidence>
<dbReference type="GO" id="GO:0030414">
    <property type="term" value="F:peptidase inhibitor activity"/>
    <property type="evidence" value="ECO:0007669"/>
    <property type="project" value="InterPro"/>
</dbReference>
<keyword evidence="5 9" id="KW-0862">Zinc</keyword>
<dbReference type="FunFam" id="3.90.132.10:FF:000001">
    <property type="entry name" value="leishmanolysin-like peptidase isoform X2"/>
    <property type="match status" value="1"/>
</dbReference>
<evidence type="ECO:0000313" key="12">
    <source>
        <dbReference type="Proteomes" id="UP000694845"/>
    </source>
</evidence>
<dbReference type="GeneID" id="110976044"/>
<evidence type="ECO:0000256" key="5">
    <source>
        <dbReference type="ARBA" id="ARBA00022833"/>
    </source>
</evidence>
<dbReference type="CTD" id="89782"/>
<dbReference type="InterPro" id="IPR001577">
    <property type="entry name" value="Peptidase_M8"/>
</dbReference>
<gene>
    <name evidence="13" type="primary">LOC110976044</name>
</gene>
<dbReference type="GO" id="GO:0005576">
    <property type="term" value="C:extracellular region"/>
    <property type="evidence" value="ECO:0007669"/>
    <property type="project" value="InterPro"/>
</dbReference>
<dbReference type="InterPro" id="IPR036645">
    <property type="entry name" value="Elafin-like_sf"/>
</dbReference>
<dbReference type="GO" id="GO:0007155">
    <property type="term" value="P:cell adhesion"/>
    <property type="evidence" value="ECO:0007669"/>
    <property type="project" value="InterPro"/>
</dbReference>
<feature type="binding site" evidence="9">
    <location>
        <position position="234"/>
    </location>
    <ligand>
        <name>Zn(2+)</name>
        <dbReference type="ChEBI" id="CHEBI:29105"/>
        <note>catalytic</note>
    </ligand>
</feature>
<evidence type="ECO:0000259" key="11">
    <source>
        <dbReference type="SMART" id="SM00217"/>
    </source>
</evidence>
<dbReference type="Proteomes" id="UP000694845">
    <property type="component" value="Unplaced"/>
</dbReference>